<evidence type="ECO:0000313" key="9">
    <source>
        <dbReference type="EMBL" id="MBS7823726.1"/>
    </source>
</evidence>
<feature type="transmembrane region" description="Helical" evidence="7">
    <location>
        <begin position="426"/>
        <end position="445"/>
    </location>
</feature>
<dbReference type="InterPro" id="IPR028250">
    <property type="entry name" value="DsbDN"/>
</dbReference>
<dbReference type="PROSITE" id="PS51352">
    <property type="entry name" value="THIOREDOXIN_2"/>
    <property type="match status" value="1"/>
</dbReference>
<dbReference type="InterPro" id="IPR013766">
    <property type="entry name" value="Thioredoxin_domain"/>
</dbReference>
<dbReference type="EC" id="1.8.1.8" evidence="9"/>
<dbReference type="InterPro" id="IPR035671">
    <property type="entry name" value="DsbD_gamma"/>
</dbReference>
<feature type="transmembrane region" description="Helical" evidence="7">
    <location>
        <begin position="203"/>
        <end position="233"/>
    </location>
</feature>
<proteinExistence type="predicted"/>
<dbReference type="NCBIfam" id="NF001419">
    <property type="entry name" value="PRK00293.1"/>
    <property type="match status" value="1"/>
</dbReference>
<protein>
    <submittedName>
        <fullName evidence="9">Protein-disulfide reductase DsbD</fullName>
        <ecNumber evidence="9">1.8.1.8</ecNumber>
    </submittedName>
</protein>
<name>A0AB35BW74_9GAMM</name>
<dbReference type="GO" id="GO:0005886">
    <property type="term" value="C:plasma membrane"/>
    <property type="evidence" value="ECO:0007669"/>
    <property type="project" value="UniProtKB-SubCell"/>
</dbReference>
<comment type="subcellular location">
    <subcellularLocation>
        <location evidence="1">Cell membrane</location>
        <topology evidence="1">Multi-pass membrane protein</topology>
    </subcellularLocation>
</comment>
<dbReference type="GO" id="GO:0017004">
    <property type="term" value="P:cytochrome complex assembly"/>
    <property type="evidence" value="ECO:0007669"/>
    <property type="project" value="UniProtKB-KW"/>
</dbReference>
<dbReference type="PANTHER" id="PTHR32234">
    <property type="entry name" value="THIOL:DISULFIDE INTERCHANGE PROTEIN DSBD"/>
    <property type="match status" value="1"/>
</dbReference>
<dbReference type="Pfam" id="PF11412">
    <property type="entry name" value="DsbD_N"/>
    <property type="match status" value="1"/>
</dbReference>
<gene>
    <name evidence="9" type="primary">dsbD</name>
    <name evidence="9" type="ORF">J7561_00730</name>
</gene>
<dbReference type="Pfam" id="PF02683">
    <property type="entry name" value="DsbD_TM"/>
    <property type="match status" value="1"/>
</dbReference>
<feature type="transmembrane region" description="Helical" evidence="7">
    <location>
        <begin position="360"/>
        <end position="390"/>
    </location>
</feature>
<dbReference type="GO" id="GO:0047134">
    <property type="term" value="F:protein-disulfide reductase [NAD(P)H] activity"/>
    <property type="evidence" value="ECO:0007669"/>
    <property type="project" value="UniProtKB-EC"/>
</dbReference>
<keyword evidence="2" id="KW-1003">Cell membrane</keyword>
<keyword evidence="3 7" id="KW-0812">Transmembrane</keyword>
<dbReference type="CDD" id="cd02953">
    <property type="entry name" value="DsbDgamma"/>
    <property type="match status" value="1"/>
</dbReference>
<evidence type="ECO:0000256" key="6">
    <source>
        <dbReference type="ARBA" id="ARBA00023136"/>
    </source>
</evidence>
<comment type="caution">
    <text evidence="9">The sequence shown here is derived from an EMBL/GenBank/DDBJ whole genome shotgun (WGS) entry which is preliminary data.</text>
</comment>
<feature type="transmembrane region" description="Helical" evidence="7">
    <location>
        <begin position="452"/>
        <end position="469"/>
    </location>
</feature>
<keyword evidence="6 7" id="KW-0472">Membrane</keyword>
<evidence type="ECO:0000256" key="1">
    <source>
        <dbReference type="ARBA" id="ARBA00004651"/>
    </source>
</evidence>
<dbReference type="EMBL" id="JAGIBU010000001">
    <property type="protein sequence ID" value="MBS7823726.1"/>
    <property type="molecule type" value="Genomic_DNA"/>
</dbReference>
<dbReference type="InterPro" id="IPR036249">
    <property type="entry name" value="Thioredoxin-like_sf"/>
</dbReference>
<feature type="transmembrane region" description="Helical" evidence="7">
    <location>
        <begin position="324"/>
        <end position="354"/>
    </location>
</feature>
<feature type="transmembrane region" description="Helical" evidence="7">
    <location>
        <begin position="245"/>
        <end position="269"/>
    </location>
</feature>
<dbReference type="InterPro" id="IPR012336">
    <property type="entry name" value="Thioredoxin-like_fold"/>
</dbReference>
<evidence type="ECO:0000259" key="8">
    <source>
        <dbReference type="PROSITE" id="PS51352"/>
    </source>
</evidence>
<evidence type="ECO:0000256" key="4">
    <source>
        <dbReference type="ARBA" id="ARBA00022748"/>
    </source>
</evidence>
<evidence type="ECO:0000256" key="7">
    <source>
        <dbReference type="SAM" id="Phobius"/>
    </source>
</evidence>
<dbReference type="Pfam" id="PF13098">
    <property type="entry name" value="Thioredoxin_2"/>
    <property type="match status" value="1"/>
</dbReference>
<dbReference type="SUPFAM" id="SSF52833">
    <property type="entry name" value="Thioredoxin-like"/>
    <property type="match status" value="1"/>
</dbReference>
<evidence type="ECO:0000256" key="3">
    <source>
        <dbReference type="ARBA" id="ARBA00022692"/>
    </source>
</evidence>
<sequence length="597" mass="66700">MKHLSIRQIAPLVWLFFALITFSNQSVAQSFSQSLLNKQADAPSLPAAARQDFLPPEQVFKPEIFKASESEINLIWEINPDYYLYKDKIHITPLNQNVDIAEIIWPDAVMHDDEFFGRQPIYNHTMEMTLRFKQPLVDVHTLHLEIEAQGCAKAGLCFPPHQWSRTLVVNPDVITADQLKKETAAPLLNEHDRLASFLLEKQYLALPLFFLLGILLTFTPCVLPMLPILSGILTGEKNLTKRRGFMISFSYVIAMALVYTTIGIVAAMLGSGLAAAFQNKYVLMGFAALFVILSLSMFGVYQIQTPVFIQNYLNRFASQSKSGTYIGAMIMGALSALIVGPCVTAPLIGIITLIAQTQDYVLGGFALFAMSLGMGVPLMILGVSSGYLLPKAGAWMNAIKEFFGFILLAVAAYFLGRILPLFWENMLYALIALSLALWFVIKIFKMHQLPKFFVLPALLSFAFSGFFVYESLKTHESLAATPIVGLKGLNEALQNNHGKITLLEFNANWCVACKEMEKYVFSDPEVKARLAELNFITADVTENNKVDQQLQKHFNLFGPPAMLFFDAAGNEIPQYRVMGAVPADQFIEHLDYILKNN</sequence>
<accession>A0AB35BW74</accession>
<dbReference type="Gene3D" id="2.60.40.1250">
    <property type="entry name" value="Thiol:disulfide interchange protein DsbD, N-terminal domain"/>
    <property type="match status" value="1"/>
</dbReference>
<keyword evidence="5 7" id="KW-1133">Transmembrane helix</keyword>
<feature type="transmembrane region" description="Helical" evidence="7">
    <location>
        <begin position="281"/>
        <end position="303"/>
    </location>
</feature>
<dbReference type="InterPro" id="IPR003834">
    <property type="entry name" value="Cyt_c_assmbl_TM_dom"/>
</dbReference>
<dbReference type="InterPro" id="IPR036929">
    <property type="entry name" value="DsbDN_sf"/>
</dbReference>
<reference evidence="9" key="1">
    <citation type="submission" date="2021-03" db="EMBL/GenBank/DDBJ databases">
        <title>Identification and antibiotic profiling of Wohlfahrtiimonas chitiniclastica, an underestimated human pathogen.</title>
        <authorList>
            <person name="Kopf A."/>
            <person name="Bunk B."/>
            <person name="Coldewey S."/>
            <person name="Gunzer F."/>
            <person name="Riedel T."/>
            <person name="Schroettner P."/>
        </authorList>
    </citation>
    <scope>NUCLEOTIDE SEQUENCE</scope>
    <source>
        <strain evidence="9">DSM 100917</strain>
    </source>
</reference>
<dbReference type="SUPFAM" id="SSF74863">
    <property type="entry name" value="Thiol:disulfide interchange protein DsbD, N-terminal domain (DsbD-alpha)"/>
    <property type="match status" value="1"/>
</dbReference>
<dbReference type="AlphaFoldDB" id="A0AB35BW74"/>
<feature type="transmembrane region" description="Helical" evidence="7">
    <location>
        <begin position="402"/>
        <end position="420"/>
    </location>
</feature>
<dbReference type="GO" id="GO:0045454">
    <property type="term" value="P:cell redox homeostasis"/>
    <property type="evidence" value="ECO:0007669"/>
    <property type="project" value="TreeGrafter"/>
</dbReference>
<dbReference type="Gene3D" id="3.40.30.10">
    <property type="entry name" value="Glutaredoxin"/>
    <property type="match status" value="1"/>
</dbReference>
<evidence type="ECO:0000313" key="10">
    <source>
        <dbReference type="Proteomes" id="UP000680020"/>
    </source>
</evidence>
<dbReference type="Proteomes" id="UP000680020">
    <property type="component" value="Unassembled WGS sequence"/>
</dbReference>
<keyword evidence="4" id="KW-0201">Cytochrome c-type biogenesis</keyword>
<evidence type="ECO:0000256" key="5">
    <source>
        <dbReference type="ARBA" id="ARBA00022989"/>
    </source>
</evidence>
<feature type="domain" description="Thioredoxin" evidence="8">
    <location>
        <begin position="457"/>
        <end position="595"/>
    </location>
</feature>
<dbReference type="RefSeq" id="WP_213403250.1">
    <property type="nucleotide sequence ID" value="NZ_JAGIBT010000001.1"/>
</dbReference>
<evidence type="ECO:0000256" key="2">
    <source>
        <dbReference type="ARBA" id="ARBA00022475"/>
    </source>
</evidence>
<keyword evidence="9" id="KW-0560">Oxidoreductase</keyword>
<dbReference type="PANTHER" id="PTHR32234:SF0">
    <property type="entry name" value="THIOL:DISULFIDE INTERCHANGE PROTEIN DSBD"/>
    <property type="match status" value="1"/>
</dbReference>
<organism evidence="9 10">
    <name type="scientific">Wohlfahrtiimonas chitiniclastica</name>
    <dbReference type="NCBI Taxonomy" id="400946"/>
    <lineage>
        <taxon>Bacteria</taxon>
        <taxon>Pseudomonadati</taxon>
        <taxon>Pseudomonadota</taxon>
        <taxon>Gammaproteobacteria</taxon>
        <taxon>Cardiobacteriales</taxon>
        <taxon>Ignatzschineriaceae</taxon>
        <taxon>Wohlfahrtiimonas</taxon>
    </lineage>
</organism>